<dbReference type="RefSeq" id="WP_308455003.1">
    <property type="nucleotide sequence ID" value="NZ_JAJEQR010000080.1"/>
</dbReference>
<feature type="transmembrane region" description="Helical" evidence="1">
    <location>
        <begin position="20"/>
        <end position="39"/>
    </location>
</feature>
<evidence type="ECO:0000313" key="4">
    <source>
        <dbReference type="Proteomes" id="UP001198182"/>
    </source>
</evidence>
<name>A0AAE3EEJ8_9FIRM</name>
<evidence type="ECO:0000313" key="3">
    <source>
        <dbReference type="EMBL" id="MCC2232606.1"/>
    </source>
</evidence>
<proteinExistence type="predicted"/>
<sequence length="207" mass="22386">MAKNRKDEVPGASRGRGLVIIFGILDVFCAAFLVISLIASPGGPVSASVPVETLPAFEENLDHYGAAADNSETYTSGNSVVYNSPTAPETTAAVSETTAPTVPAAEDSTQLYAGFLFPDSATVLITEAEIAARANSKELCQRAINEIYARHGYQFTKQENLDYFNQYAWYVGMPKVTDQEIISQQLNGIEKTNVATITNYMTARNWG</sequence>
<organism evidence="3 4">
    <name type="scientific">Hominifimenecus microfluidus</name>
    <dbReference type="NCBI Taxonomy" id="2885348"/>
    <lineage>
        <taxon>Bacteria</taxon>
        <taxon>Bacillati</taxon>
        <taxon>Bacillota</taxon>
        <taxon>Clostridia</taxon>
        <taxon>Lachnospirales</taxon>
        <taxon>Lachnospiraceae</taxon>
        <taxon>Hominifimenecus</taxon>
    </lineage>
</organism>
<dbReference type="EMBL" id="JAJEQR010000080">
    <property type="protein sequence ID" value="MCC2232606.1"/>
    <property type="molecule type" value="Genomic_DNA"/>
</dbReference>
<keyword evidence="1" id="KW-1133">Transmembrane helix</keyword>
<dbReference type="SMART" id="SM01324">
    <property type="entry name" value="YARHG"/>
    <property type="match status" value="1"/>
</dbReference>
<dbReference type="AlphaFoldDB" id="A0AAE3EEJ8"/>
<dbReference type="Pfam" id="PF13308">
    <property type="entry name" value="YARHG"/>
    <property type="match status" value="1"/>
</dbReference>
<gene>
    <name evidence="3" type="ORF">LKD81_16690</name>
</gene>
<evidence type="ECO:0000259" key="2">
    <source>
        <dbReference type="SMART" id="SM01324"/>
    </source>
</evidence>
<comment type="caution">
    <text evidence="3">The sequence shown here is derived from an EMBL/GenBank/DDBJ whole genome shotgun (WGS) entry which is preliminary data.</text>
</comment>
<protein>
    <submittedName>
        <fullName evidence="3">YARHG domain-containing protein</fullName>
    </submittedName>
</protein>
<dbReference type="InterPro" id="IPR038434">
    <property type="entry name" value="YARHG_sf"/>
</dbReference>
<dbReference type="Proteomes" id="UP001198182">
    <property type="component" value="Unassembled WGS sequence"/>
</dbReference>
<feature type="domain" description="YARHG" evidence="2">
    <location>
        <begin position="113"/>
        <end position="202"/>
    </location>
</feature>
<evidence type="ECO:0000256" key="1">
    <source>
        <dbReference type="SAM" id="Phobius"/>
    </source>
</evidence>
<reference evidence="3" key="1">
    <citation type="submission" date="2021-10" db="EMBL/GenBank/DDBJ databases">
        <title>Anaerobic single-cell dispensing facilitates the cultivation of human gut bacteria.</title>
        <authorList>
            <person name="Afrizal A."/>
        </authorList>
    </citation>
    <scope>NUCLEOTIDE SEQUENCE</scope>
    <source>
        <strain evidence="3">CLA-AA-H215</strain>
    </source>
</reference>
<keyword evidence="1" id="KW-0472">Membrane</keyword>
<accession>A0AAE3EEJ8</accession>
<dbReference type="InterPro" id="IPR025582">
    <property type="entry name" value="YARHG_dom"/>
</dbReference>
<keyword evidence="4" id="KW-1185">Reference proteome</keyword>
<keyword evidence="1" id="KW-0812">Transmembrane</keyword>
<dbReference type="Gene3D" id="1.20.58.1690">
    <property type="match status" value="1"/>
</dbReference>